<dbReference type="PROSITE" id="PS01095">
    <property type="entry name" value="GH18_1"/>
    <property type="match status" value="1"/>
</dbReference>
<dbReference type="Gene3D" id="3.20.20.80">
    <property type="entry name" value="Glycosidases"/>
    <property type="match status" value="1"/>
</dbReference>
<dbReference type="Gene3D" id="3.10.50.10">
    <property type="match status" value="1"/>
</dbReference>
<dbReference type="InterPro" id="IPR011583">
    <property type="entry name" value="Chitinase_II/V-like_cat"/>
</dbReference>
<evidence type="ECO:0000256" key="1">
    <source>
        <dbReference type="ARBA" id="ARBA00022801"/>
    </source>
</evidence>
<protein>
    <recommendedName>
        <fullName evidence="6">GH18 domain-containing protein</fullName>
    </recommendedName>
</protein>
<dbReference type="SMART" id="SM00636">
    <property type="entry name" value="Glyco_18"/>
    <property type="match status" value="1"/>
</dbReference>
<dbReference type="AlphaFoldDB" id="A0A834M8D3"/>
<feature type="domain" description="GH18" evidence="6">
    <location>
        <begin position="28"/>
        <end position="374"/>
    </location>
</feature>
<dbReference type="EMBL" id="JAACXV010014301">
    <property type="protein sequence ID" value="KAF7268724.1"/>
    <property type="molecule type" value="Genomic_DNA"/>
</dbReference>
<evidence type="ECO:0000256" key="4">
    <source>
        <dbReference type="RuleBase" id="RU004453"/>
    </source>
</evidence>
<comment type="similarity">
    <text evidence="4">Belongs to the glycosyl hydrolase 18 family.</text>
</comment>
<dbReference type="GO" id="GO:0008061">
    <property type="term" value="F:chitin binding"/>
    <property type="evidence" value="ECO:0007669"/>
    <property type="project" value="InterPro"/>
</dbReference>
<organism evidence="7 8">
    <name type="scientific">Rhynchophorus ferrugineus</name>
    <name type="common">Red palm weevil</name>
    <name type="synonym">Curculio ferrugineus</name>
    <dbReference type="NCBI Taxonomy" id="354439"/>
    <lineage>
        <taxon>Eukaryota</taxon>
        <taxon>Metazoa</taxon>
        <taxon>Ecdysozoa</taxon>
        <taxon>Arthropoda</taxon>
        <taxon>Hexapoda</taxon>
        <taxon>Insecta</taxon>
        <taxon>Pterygota</taxon>
        <taxon>Neoptera</taxon>
        <taxon>Endopterygota</taxon>
        <taxon>Coleoptera</taxon>
        <taxon>Polyphaga</taxon>
        <taxon>Cucujiformia</taxon>
        <taxon>Curculionidae</taxon>
        <taxon>Dryophthorinae</taxon>
        <taxon>Rhynchophorus</taxon>
    </lineage>
</organism>
<dbReference type="GO" id="GO:0006032">
    <property type="term" value="P:chitin catabolic process"/>
    <property type="evidence" value="ECO:0007669"/>
    <property type="project" value="TreeGrafter"/>
</dbReference>
<evidence type="ECO:0000256" key="2">
    <source>
        <dbReference type="ARBA" id="ARBA00023295"/>
    </source>
</evidence>
<dbReference type="InterPro" id="IPR017853">
    <property type="entry name" value="GH"/>
</dbReference>
<comment type="caution">
    <text evidence="7">The sequence shown here is derived from an EMBL/GenBank/DDBJ whole genome shotgun (WGS) entry which is preliminary data.</text>
</comment>
<name>A0A834M8D3_RHYFE</name>
<sequence length="374" mass="41582">MYFVILTCLILVAFARNGVAADDCDVKQKVVCYFGSWAYYRDEEGQFTTNDIDPTLCTDIIYSFAGLNLNLEVTSLDSNVDITRGGYTNVTSIKDNYPCIKILLAIGGWNEGSIKYSVAAATEDSRKRFVDSALRFVAYYNFDGINLDWEYPTSRGGVDVDKDNVATLVQELKAAFQPWNFQVSMAVAVNADYYNIEKLKDSVDYVYIMGYDLVHSDSETTGLLAPFTPIKSSLQSWLDKGLPSSKLVLGIPAYGRCFNLADANNHDIGAPTTKTTCGGPYTDEDGFLAFYEIQVLVTNGFCGGTVVSDDNAYSWCDNEWITYDNEETIATKAQYVRDSNLAGIMMWSLDTDDFLGTYGEKYTLLRTAYNTLTA</sequence>
<evidence type="ECO:0000313" key="8">
    <source>
        <dbReference type="Proteomes" id="UP000625711"/>
    </source>
</evidence>
<reference evidence="7" key="1">
    <citation type="submission" date="2020-08" db="EMBL/GenBank/DDBJ databases">
        <title>Genome sequencing and assembly of the red palm weevil Rhynchophorus ferrugineus.</title>
        <authorList>
            <person name="Dias G.B."/>
            <person name="Bergman C.M."/>
            <person name="Manee M."/>
        </authorList>
    </citation>
    <scope>NUCLEOTIDE SEQUENCE</scope>
    <source>
        <strain evidence="7">AA-2017</strain>
        <tissue evidence="7">Whole larva</tissue>
    </source>
</reference>
<accession>A0A834M8D3</accession>
<dbReference type="SUPFAM" id="SSF54556">
    <property type="entry name" value="Chitinase insertion domain"/>
    <property type="match status" value="1"/>
</dbReference>
<dbReference type="GO" id="GO:0005975">
    <property type="term" value="P:carbohydrate metabolic process"/>
    <property type="evidence" value="ECO:0007669"/>
    <property type="project" value="InterPro"/>
</dbReference>
<dbReference type="InterPro" id="IPR001579">
    <property type="entry name" value="Glyco_hydro_18_chit_AS"/>
</dbReference>
<evidence type="ECO:0000313" key="7">
    <source>
        <dbReference type="EMBL" id="KAF7268724.1"/>
    </source>
</evidence>
<dbReference type="GO" id="GO:0005576">
    <property type="term" value="C:extracellular region"/>
    <property type="evidence" value="ECO:0007669"/>
    <property type="project" value="TreeGrafter"/>
</dbReference>
<dbReference type="InterPro" id="IPR001223">
    <property type="entry name" value="Glyco_hydro18_cat"/>
</dbReference>
<keyword evidence="5" id="KW-0732">Signal</keyword>
<proteinExistence type="inferred from homology"/>
<keyword evidence="8" id="KW-1185">Reference proteome</keyword>
<evidence type="ECO:0000259" key="6">
    <source>
        <dbReference type="PROSITE" id="PS51910"/>
    </source>
</evidence>
<dbReference type="InterPro" id="IPR029070">
    <property type="entry name" value="Chitinase_insertion_sf"/>
</dbReference>
<dbReference type="SUPFAM" id="SSF51445">
    <property type="entry name" value="(Trans)glycosidases"/>
    <property type="match status" value="1"/>
</dbReference>
<evidence type="ECO:0000256" key="5">
    <source>
        <dbReference type="SAM" id="SignalP"/>
    </source>
</evidence>
<dbReference type="Pfam" id="PF00704">
    <property type="entry name" value="Glyco_hydro_18"/>
    <property type="match status" value="1"/>
</dbReference>
<gene>
    <name evidence="7" type="ORF">GWI33_018078</name>
</gene>
<keyword evidence="2 3" id="KW-0326">Glycosidase</keyword>
<dbReference type="InterPro" id="IPR050314">
    <property type="entry name" value="Glycosyl_Hydrlase_18"/>
</dbReference>
<dbReference type="GO" id="GO:0004568">
    <property type="term" value="F:chitinase activity"/>
    <property type="evidence" value="ECO:0007669"/>
    <property type="project" value="TreeGrafter"/>
</dbReference>
<dbReference type="Proteomes" id="UP000625711">
    <property type="component" value="Unassembled WGS sequence"/>
</dbReference>
<dbReference type="PANTHER" id="PTHR11177:SF317">
    <property type="entry name" value="CHITINASE 12-RELATED"/>
    <property type="match status" value="1"/>
</dbReference>
<feature type="chain" id="PRO_5032998997" description="GH18 domain-containing protein" evidence="5">
    <location>
        <begin position="21"/>
        <end position="374"/>
    </location>
</feature>
<dbReference type="PANTHER" id="PTHR11177">
    <property type="entry name" value="CHITINASE"/>
    <property type="match status" value="1"/>
</dbReference>
<dbReference type="PROSITE" id="PS51910">
    <property type="entry name" value="GH18_2"/>
    <property type="match status" value="1"/>
</dbReference>
<keyword evidence="1 3" id="KW-0378">Hydrolase</keyword>
<feature type="signal peptide" evidence="5">
    <location>
        <begin position="1"/>
        <end position="20"/>
    </location>
</feature>
<dbReference type="OrthoDB" id="73875at2759"/>
<evidence type="ECO:0000256" key="3">
    <source>
        <dbReference type="RuleBase" id="RU000489"/>
    </source>
</evidence>